<evidence type="ECO:0000256" key="2">
    <source>
        <dbReference type="ARBA" id="ARBA00022475"/>
    </source>
</evidence>
<dbReference type="SUPFAM" id="SSF53448">
    <property type="entry name" value="Nucleotide-diphospho-sugar transferases"/>
    <property type="match status" value="1"/>
</dbReference>
<evidence type="ECO:0000313" key="7">
    <source>
        <dbReference type="EMBL" id="MBK6973385.1"/>
    </source>
</evidence>
<evidence type="ECO:0000256" key="4">
    <source>
        <dbReference type="ARBA" id="ARBA00022679"/>
    </source>
</evidence>
<sequence>MNRLSIIIPALNEADNIVATLLALAPLAARGAQRIVVDGGSTDDTVQRARAHAERVIVTARGRASQMNGGAAAAGGDALLFLHADTRLPANADRLISDALASHQWGRFDIRIDEPGAWPALVAWFMNWRSRLSGIATGDQAMFMRRNAFERLGGFAAIPLMEDIEMSRRLKALGPPACLEAAVVTSGRRWVRHGPLRTIWLMWRLRAAYFFGADPARLASRYTDAR</sequence>
<dbReference type="GO" id="GO:0016757">
    <property type="term" value="F:glycosyltransferase activity"/>
    <property type="evidence" value="ECO:0007669"/>
    <property type="project" value="UniProtKB-KW"/>
</dbReference>
<dbReference type="PANTHER" id="PTHR43646:SF2">
    <property type="entry name" value="GLYCOSYLTRANSFERASE 2-LIKE DOMAIN-CONTAINING PROTEIN"/>
    <property type="match status" value="1"/>
</dbReference>
<dbReference type="CDD" id="cd02522">
    <property type="entry name" value="GT_2_like_a"/>
    <property type="match status" value="1"/>
</dbReference>
<evidence type="ECO:0000256" key="1">
    <source>
        <dbReference type="ARBA" id="ARBA00004236"/>
    </source>
</evidence>
<dbReference type="NCBIfam" id="TIGR04283">
    <property type="entry name" value="glyco_like_mftF"/>
    <property type="match status" value="1"/>
</dbReference>
<dbReference type="Pfam" id="PF00535">
    <property type="entry name" value="Glycos_transf_2"/>
    <property type="match status" value="1"/>
</dbReference>
<comment type="caution">
    <text evidence="7">The sequence shown here is derived from an EMBL/GenBank/DDBJ whole genome shotgun (WGS) entry which is preliminary data.</text>
</comment>
<evidence type="ECO:0000313" key="8">
    <source>
        <dbReference type="Proteomes" id="UP000807785"/>
    </source>
</evidence>
<dbReference type="PANTHER" id="PTHR43646">
    <property type="entry name" value="GLYCOSYLTRANSFERASE"/>
    <property type="match status" value="1"/>
</dbReference>
<dbReference type="Gene3D" id="3.90.550.10">
    <property type="entry name" value="Spore Coat Polysaccharide Biosynthesis Protein SpsA, Chain A"/>
    <property type="match status" value="1"/>
</dbReference>
<dbReference type="InterPro" id="IPR029044">
    <property type="entry name" value="Nucleotide-diphossugar_trans"/>
</dbReference>
<keyword evidence="5" id="KW-0472">Membrane</keyword>
<evidence type="ECO:0000256" key="3">
    <source>
        <dbReference type="ARBA" id="ARBA00022676"/>
    </source>
</evidence>
<keyword evidence="4" id="KW-0808">Transferase</keyword>
<reference evidence="7" key="1">
    <citation type="submission" date="2020-10" db="EMBL/GenBank/DDBJ databases">
        <title>Connecting structure to function with the recovery of over 1000 high-quality activated sludge metagenome-assembled genomes encoding full-length rRNA genes using long-read sequencing.</title>
        <authorList>
            <person name="Singleton C.M."/>
            <person name="Petriglieri F."/>
            <person name="Kristensen J.M."/>
            <person name="Kirkegaard R.H."/>
            <person name="Michaelsen T.Y."/>
            <person name="Andersen M.H."/>
            <person name="Karst S.M."/>
            <person name="Dueholm M.S."/>
            <person name="Nielsen P.H."/>
            <person name="Albertsen M."/>
        </authorList>
    </citation>
    <scope>NUCLEOTIDE SEQUENCE</scope>
    <source>
        <strain evidence="7">Bjer_18-Q3-R1-45_BAT3C.347</strain>
    </source>
</reference>
<dbReference type="InterPro" id="IPR001173">
    <property type="entry name" value="Glyco_trans_2-like"/>
</dbReference>
<evidence type="ECO:0000259" key="6">
    <source>
        <dbReference type="Pfam" id="PF00535"/>
    </source>
</evidence>
<keyword evidence="3" id="KW-0328">Glycosyltransferase</keyword>
<proteinExistence type="predicted"/>
<gene>
    <name evidence="7" type="ORF">IPH26_10725</name>
</gene>
<comment type="subcellular location">
    <subcellularLocation>
        <location evidence="1">Cell membrane</location>
    </subcellularLocation>
</comment>
<dbReference type="InterPro" id="IPR026461">
    <property type="entry name" value="Trfase_2_rSAM/seldom_assoc"/>
</dbReference>
<dbReference type="GO" id="GO:0005886">
    <property type="term" value="C:plasma membrane"/>
    <property type="evidence" value="ECO:0007669"/>
    <property type="project" value="UniProtKB-SubCell"/>
</dbReference>
<name>A0A9D7E5S7_9PROT</name>
<dbReference type="Proteomes" id="UP000807785">
    <property type="component" value="Unassembled WGS sequence"/>
</dbReference>
<protein>
    <submittedName>
        <fullName evidence="7">TIGR04283 family arsenosugar biosynthesis glycosyltransferase</fullName>
    </submittedName>
</protein>
<dbReference type="AlphaFoldDB" id="A0A9D7E5S7"/>
<organism evidence="7 8">
    <name type="scientific">Candidatus Methylophosphatis roskildensis</name>
    <dbReference type="NCBI Taxonomy" id="2899263"/>
    <lineage>
        <taxon>Bacteria</taxon>
        <taxon>Pseudomonadati</taxon>
        <taxon>Pseudomonadota</taxon>
        <taxon>Betaproteobacteria</taxon>
        <taxon>Nitrosomonadales</taxon>
        <taxon>Sterolibacteriaceae</taxon>
        <taxon>Candidatus Methylophosphatis</taxon>
    </lineage>
</organism>
<keyword evidence="2" id="KW-1003">Cell membrane</keyword>
<accession>A0A9D7E5S7</accession>
<evidence type="ECO:0000256" key="5">
    <source>
        <dbReference type="ARBA" id="ARBA00023136"/>
    </source>
</evidence>
<dbReference type="EMBL" id="JADJEV010000003">
    <property type="protein sequence ID" value="MBK6973385.1"/>
    <property type="molecule type" value="Genomic_DNA"/>
</dbReference>
<feature type="domain" description="Glycosyltransferase 2-like" evidence="6">
    <location>
        <begin position="5"/>
        <end position="149"/>
    </location>
</feature>